<keyword evidence="1" id="KW-0677">Repeat</keyword>
<accession>U1G386</accession>
<dbReference type="AlphaFoldDB" id="U1G386"/>
<feature type="coiled-coil region" evidence="4">
    <location>
        <begin position="16"/>
        <end position="43"/>
    </location>
</feature>
<dbReference type="Pfam" id="PF12796">
    <property type="entry name" value="Ank_2"/>
    <property type="match status" value="4"/>
</dbReference>
<dbReference type="OMA" id="YKCSKPW"/>
<sequence>MSLTDKQRQDFTGCSLEDVRQTVKDLQKEREDQKKMRNMARLQAFLEAMDQYRKVVEAFLNCTPFLGYVWVGWKMLFRFSWKTFETQFRRILDSLARHKELIESEKGTVTLFEIQDLHELTKLQFKEIVGREQMRQVSVLLEKLNAPNYHLDQCAASKHREGRSSGSWVLLDEKFQKWANISAEGNPLLYIHGIPGAGKTTLASFMIERLQEDKSVPVVFFYCKHGELDKNNFNGILRALVAQLLSEDHALISSLYNICSSKDQAGVTMILEELAGMAFDSKETSFVVLDGLDECLPDEAEKTLSWFQSQQEKSSMTDSGHIRLLCVGQRVDALQRELSLAADITLDENPSHLEDVERYVKEQADALKADFELSSEDETEIVTRVVGSAKSKNPSFIDVFSSLQVGENLKSNSSADWEPQTEAVLSLVHDTARDFLVRKALLNVSLQHAKMALFCTEYLLSSPFDYTTQADELNNHVRSGYYALQDYAISHWLDHMTYSLRAKNPPDISVDTHNELVSQLRSFVNEYGVPEKIQYLGSIQEDGHLIDFIPKDISVWSQWFDLEWRACHVRGTIESVGNGSTSDDTDRDMMRDIYGTRLFKCSRLACNLFTTGFNSKTEREDHLNEHERPFHCVEPFCPYTTLGFRTEVELESHLIHSHPEDDGDEDSFPEPPTKRKKDSILKACARGDIVAVKSFLDNGEDINKASRPKGRETPLYVAAENGRLNVCKMLLDRDADINHEGSRESMESTALDAAVSSGHLEIIQYFLERSDILNDQRDRPTSYPGPLHLAIQAKSEAIFYALLNSKNNASNQLRYISLRERKGQPGVKVLRTPLSPLMLAAETGQERMVKMLLAIDGVDLNLKDYYDRTALVFAVEKNQEVVVRILLANDKVDPNTADEAGRTPIIRANEGGYETIIKLLLATGKVKPEIADGSGQNLLGWAVERGYETIIKLALAASKVDPNATDERGQTPLHLAVERGHETATKLLLATDKVDPDILDRIGRTPLSWAAERGHETIIKLLLATDKVNPEISDKSGRTPTIWAAQEGHEMIVKLLLGTDKVNSDTKNRHCRTTLLRAVVYDPFIPSSPRKMAEKRLEIVNILLSTGQVDIDARDETGESPLLWLARSGFKESTQLLLDVGANPDLKDWQGQTALDKAVENGHEEVIKLLRVASCQT</sequence>
<dbReference type="PROSITE" id="PS50297">
    <property type="entry name" value="ANK_REP_REGION"/>
    <property type="match status" value="4"/>
</dbReference>
<dbReference type="eggNOG" id="KOG4177">
    <property type="taxonomic scope" value="Eukaryota"/>
</dbReference>
<dbReference type="SUPFAM" id="SSF48403">
    <property type="entry name" value="Ankyrin repeat"/>
    <property type="match status" value="2"/>
</dbReference>
<dbReference type="InterPro" id="IPR002110">
    <property type="entry name" value="Ankyrin_rpt"/>
</dbReference>
<dbReference type="PANTHER" id="PTHR24198:SF165">
    <property type="entry name" value="ANKYRIN REPEAT-CONTAINING PROTEIN-RELATED"/>
    <property type="match status" value="1"/>
</dbReference>
<keyword evidence="2 3" id="KW-0040">ANK repeat</keyword>
<dbReference type="SMART" id="SM00248">
    <property type="entry name" value="ANK"/>
    <property type="match status" value="14"/>
</dbReference>
<dbReference type="InterPro" id="IPR036770">
    <property type="entry name" value="Ankyrin_rpt-contain_sf"/>
</dbReference>
<feature type="domain" description="Nephrocystin 3-like N-terminal" evidence="6">
    <location>
        <begin position="165"/>
        <end position="316"/>
    </location>
</feature>
<feature type="repeat" description="ANK" evidence="3">
    <location>
        <begin position="968"/>
        <end position="989"/>
    </location>
</feature>
<feature type="repeat" description="ANK" evidence="3">
    <location>
        <begin position="1002"/>
        <end position="1023"/>
    </location>
</feature>
<gene>
    <name evidence="7" type="ORF">EPUS_01662</name>
</gene>
<dbReference type="EMBL" id="KE721191">
    <property type="protein sequence ID" value="ERF71747.1"/>
    <property type="molecule type" value="Genomic_DNA"/>
</dbReference>
<dbReference type="RefSeq" id="XP_007802458.1">
    <property type="nucleotide sequence ID" value="XM_007804267.1"/>
</dbReference>
<evidence type="ECO:0000313" key="8">
    <source>
        <dbReference type="Proteomes" id="UP000019373"/>
    </source>
</evidence>
<reference evidence="8" key="1">
    <citation type="journal article" date="2014" name="BMC Genomics">
        <title>Genome characteristics reveal the impact of lichenization on lichen-forming fungus Endocarpon pusillum Hedwig (Verrucariales, Ascomycota).</title>
        <authorList>
            <person name="Wang Y.-Y."/>
            <person name="Liu B."/>
            <person name="Zhang X.-Y."/>
            <person name="Zhou Q.-M."/>
            <person name="Zhang T."/>
            <person name="Li H."/>
            <person name="Yu Y.-F."/>
            <person name="Zhang X.-L."/>
            <person name="Hao X.-Y."/>
            <person name="Wang M."/>
            <person name="Wang L."/>
            <person name="Wei J.-C."/>
        </authorList>
    </citation>
    <scope>NUCLEOTIDE SEQUENCE [LARGE SCALE GENOMIC DNA]</scope>
    <source>
        <strain evidence="8">Z07020 / HMAS-L-300199</strain>
    </source>
</reference>
<dbReference type="InterPro" id="IPR027417">
    <property type="entry name" value="P-loop_NTPase"/>
</dbReference>
<evidence type="ECO:0000256" key="1">
    <source>
        <dbReference type="ARBA" id="ARBA00022737"/>
    </source>
</evidence>
<dbReference type="InterPro" id="IPR056884">
    <property type="entry name" value="NPHP3-like_N"/>
</dbReference>
<feature type="repeat" description="ANK" evidence="3">
    <location>
        <begin position="832"/>
        <end position="865"/>
    </location>
</feature>
<keyword evidence="4" id="KW-0175">Coiled coil</keyword>
<feature type="region of interest" description="Disordered" evidence="5">
    <location>
        <begin position="657"/>
        <end position="678"/>
    </location>
</feature>
<protein>
    <recommendedName>
        <fullName evidence="6">Nephrocystin 3-like N-terminal domain-containing protein</fullName>
    </recommendedName>
</protein>
<evidence type="ECO:0000256" key="5">
    <source>
        <dbReference type="SAM" id="MobiDB-lite"/>
    </source>
</evidence>
<dbReference type="OrthoDB" id="21416at2759"/>
<name>U1G386_ENDPU</name>
<dbReference type="PANTHER" id="PTHR24198">
    <property type="entry name" value="ANKYRIN REPEAT AND PROTEIN KINASE DOMAIN-CONTAINING PROTEIN"/>
    <property type="match status" value="1"/>
</dbReference>
<dbReference type="SUPFAM" id="SSF52540">
    <property type="entry name" value="P-loop containing nucleoside triphosphate hydrolases"/>
    <property type="match status" value="1"/>
</dbReference>
<dbReference type="Pfam" id="PF24883">
    <property type="entry name" value="NPHP3_N"/>
    <property type="match status" value="1"/>
</dbReference>
<dbReference type="Pfam" id="PF00023">
    <property type="entry name" value="Ank"/>
    <property type="match status" value="1"/>
</dbReference>
<dbReference type="GeneID" id="19236717"/>
<evidence type="ECO:0000256" key="2">
    <source>
        <dbReference type="ARBA" id="ARBA00023043"/>
    </source>
</evidence>
<evidence type="ECO:0000256" key="4">
    <source>
        <dbReference type="SAM" id="Coils"/>
    </source>
</evidence>
<evidence type="ECO:0000256" key="3">
    <source>
        <dbReference type="PROSITE-ProRule" id="PRU00023"/>
    </source>
</evidence>
<dbReference type="PROSITE" id="PS50088">
    <property type="entry name" value="ANK_REPEAT"/>
    <property type="match status" value="5"/>
</dbReference>
<proteinExistence type="predicted"/>
<keyword evidence="8" id="KW-1185">Reference proteome</keyword>
<dbReference type="Gene3D" id="1.25.40.20">
    <property type="entry name" value="Ankyrin repeat-containing domain"/>
    <property type="match status" value="4"/>
</dbReference>
<dbReference type="Gene3D" id="3.40.50.300">
    <property type="entry name" value="P-loop containing nucleotide triphosphate hydrolases"/>
    <property type="match status" value="1"/>
</dbReference>
<dbReference type="Proteomes" id="UP000019373">
    <property type="component" value="Unassembled WGS sequence"/>
</dbReference>
<evidence type="ECO:0000313" key="7">
    <source>
        <dbReference type="EMBL" id="ERF71747.1"/>
    </source>
</evidence>
<organism evidence="7 8">
    <name type="scientific">Endocarpon pusillum (strain Z07020 / HMAS-L-300199)</name>
    <name type="common">Lichen-forming fungus</name>
    <dbReference type="NCBI Taxonomy" id="1263415"/>
    <lineage>
        <taxon>Eukaryota</taxon>
        <taxon>Fungi</taxon>
        <taxon>Dikarya</taxon>
        <taxon>Ascomycota</taxon>
        <taxon>Pezizomycotina</taxon>
        <taxon>Eurotiomycetes</taxon>
        <taxon>Chaetothyriomycetidae</taxon>
        <taxon>Verrucariales</taxon>
        <taxon>Verrucariaceae</taxon>
        <taxon>Endocarpon</taxon>
    </lineage>
</organism>
<dbReference type="HOGENOM" id="CLU_002406_2_1_1"/>
<feature type="repeat" description="ANK" evidence="3">
    <location>
        <begin position="1117"/>
        <end position="1149"/>
    </location>
</feature>
<feature type="repeat" description="ANK" evidence="3">
    <location>
        <begin position="710"/>
        <end position="742"/>
    </location>
</feature>
<evidence type="ECO:0000259" key="6">
    <source>
        <dbReference type="Pfam" id="PF24883"/>
    </source>
</evidence>